<accession>A0A6P3ZH30</accession>
<reference evidence="2" key="1">
    <citation type="submission" date="2025-05" db="UniProtKB">
        <authorList>
            <consortium name="RefSeq"/>
        </authorList>
    </citation>
    <scope>NUCLEOTIDE SEQUENCE [LARGE SCALE GENOMIC DNA]</scope>
</reference>
<evidence type="ECO:0000259" key="1">
    <source>
        <dbReference type="Pfam" id="PF24118"/>
    </source>
</evidence>
<dbReference type="InterPro" id="IPR055816">
    <property type="entry name" value="DUF7392"/>
</dbReference>
<dbReference type="PANTHER" id="PTHR38226">
    <property type="entry name" value="(WILD MALAYSIAN BANANA) HYPOTHETICAL PROTEIN"/>
    <property type="match status" value="1"/>
</dbReference>
<name>A0A6P3ZH30_ZIZJJ</name>
<protein>
    <submittedName>
        <fullName evidence="3">Uncharacterized protein LOC107413941</fullName>
    </submittedName>
</protein>
<dbReference type="InParanoid" id="A0A6P3ZH30"/>
<reference evidence="3" key="2">
    <citation type="submission" date="2025-08" db="UniProtKB">
        <authorList>
            <consortium name="RefSeq"/>
        </authorList>
    </citation>
    <scope>IDENTIFICATION</scope>
    <source>
        <tissue evidence="3">Seedling</tissue>
    </source>
</reference>
<dbReference type="Proteomes" id="UP001652623">
    <property type="component" value="Chromosome 1"/>
</dbReference>
<keyword evidence="2" id="KW-1185">Reference proteome</keyword>
<dbReference type="KEGG" id="zju:107413941"/>
<dbReference type="GeneID" id="107413941"/>
<gene>
    <name evidence="3" type="primary">LOC107413941</name>
</gene>
<dbReference type="AlphaFoldDB" id="A0A6P3ZH30"/>
<sequence length="247" mass="27924">MACFMPFNNRNLDVSFFAFRPTVVLVDDLLDALKHLSLCTETLGCVQSSLIQSIHGNMIIWYGAWLKKSSEDKESLTVTLISMLKNISSMAILVEHTFFDAYAGESRDGSSAAKFYRGDTISISLAVPSSGDFDDLSYACLALFKSHFLKMDGVSAGVCLKCKTTKPTIACFYVWKSLHSCYSWILSRDLRKSTLPYLERFGLDIKYDIFRVVYVSGDNALNLQFFSPHQMFEQEGDSKEPRRIMQN</sequence>
<dbReference type="RefSeq" id="XP_015877492.2">
    <property type="nucleotide sequence ID" value="XM_016022006.4"/>
</dbReference>
<dbReference type="PANTHER" id="PTHR38226:SF3">
    <property type="entry name" value="(WILD MALAYSIAN BANANA) HYPOTHETICAL PROTEIN"/>
    <property type="match status" value="1"/>
</dbReference>
<feature type="domain" description="DUF7392" evidence="1">
    <location>
        <begin position="98"/>
        <end position="210"/>
    </location>
</feature>
<dbReference type="Pfam" id="PF24118">
    <property type="entry name" value="DUF7392"/>
    <property type="match status" value="1"/>
</dbReference>
<evidence type="ECO:0000313" key="2">
    <source>
        <dbReference type="Proteomes" id="UP001652623"/>
    </source>
</evidence>
<organism evidence="2 3">
    <name type="scientific">Ziziphus jujuba</name>
    <name type="common">Chinese jujube</name>
    <name type="synonym">Ziziphus sativa</name>
    <dbReference type="NCBI Taxonomy" id="326968"/>
    <lineage>
        <taxon>Eukaryota</taxon>
        <taxon>Viridiplantae</taxon>
        <taxon>Streptophyta</taxon>
        <taxon>Embryophyta</taxon>
        <taxon>Tracheophyta</taxon>
        <taxon>Spermatophyta</taxon>
        <taxon>Magnoliopsida</taxon>
        <taxon>eudicotyledons</taxon>
        <taxon>Gunneridae</taxon>
        <taxon>Pentapetalae</taxon>
        <taxon>rosids</taxon>
        <taxon>fabids</taxon>
        <taxon>Rosales</taxon>
        <taxon>Rhamnaceae</taxon>
        <taxon>Paliureae</taxon>
        <taxon>Ziziphus</taxon>
    </lineage>
</organism>
<proteinExistence type="predicted"/>
<evidence type="ECO:0000313" key="3">
    <source>
        <dbReference type="RefSeq" id="XP_015877492.2"/>
    </source>
</evidence>